<evidence type="ECO:0000313" key="2">
    <source>
        <dbReference type="EMBL" id="KAL0639775.1"/>
    </source>
</evidence>
<comment type="caution">
    <text evidence="2">The sequence shown here is derived from an EMBL/GenBank/DDBJ whole genome shotgun (WGS) entry which is preliminary data.</text>
</comment>
<feature type="compositionally biased region" description="Basic residues" evidence="1">
    <location>
        <begin position="52"/>
        <end position="65"/>
    </location>
</feature>
<dbReference type="EMBL" id="JBBBZM010000008">
    <property type="protein sequence ID" value="KAL0639775.1"/>
    <property type="molecule type" value="Genomic_DNA"/>
</dbReference>
<feature type="region of interest" description="Disordered" evidence="1">
    <location>
        <begin position="1"/>
        <end position="66"/>
    </location>
</feature>
<reference evidence="2 3" key="1">
    <citation type="submission" date="2024-02" db="EMBL/GenBank/DDBJ databases">
        <title>Discinaceae phylogenomics.</title>
        <authorList>
            <person name="Dirks A.C."/>
            <person name="James T.Y."/>
        </authorList>
    </citation>
    <scope>NUCLEOTIDE SEQUENCE [LARGE SCALE GENOMIC DNA]</scope>
    <source>
        <strain evidence="2 3">ACD0624</strain>
    </source>
</reference>
<keyword evidence="3" id="KW-1185">Reference proteome</keyword>
<sequence>MAYNTRSSARDTTRSTATVAAGRKTHTGRKTATKPVTKRTIGGRTTKSAATTKKKAPATHHKRKPSIVDKIAGVVLKVEGAITGRPGVKAAGTKKIRGTDGKGSHRRTRSSI</sequence>
<feature type="compositionally biased region" description="Basic residues" evidence="1">
    <location>
        <begin position="23"/>
        <end position="32"/>
    </location>
</feature>
<dbReference type="Proteomes" id="UP001447188">
    <property type="component" value="Unassembled WGS sequence"/>
</dbReference>
<name>A0ABR3GVF2_9PEZI</name>
<gene>
    <name evidence="2" type="ORF">Q9L58_001090</name>
</gene>
<proteinExistence type="predicted"/>
<protein>
    <submittedName>
        <fullName evidence="2">Uncharacterized protein</fullName>
    </submittedName>
</protein>
<evidence type="ECO:0000256" key="1">
    <source>
        <dbReference type="SAM" id="MobiDB-lite"/>
    </source>
</evidence>
<accession>A0ABR3GVF2</accession>
<feature type="region of interest" description="Disordered" evidence="1">
    <location>
        <begin position="84"/>
        <end position="112"/>
    </location>
</feature>
<organism evidence="2 3">
    <name type="scientific">Discina gigas</name>
    <dbReference type="NCBI Taxonomy" id="1032678"/>
    <lineage>
        <taxon>Eukaryota</taxon>
        <taxon>Fungi</taxon>
        <taxon>Dikarya</taxon>
        <taxon>Ascomycota</taxon>
        <taxon>Pezizomycotina</taxon>
        <taxon>Pezizomycetes</taxon>
        <taxon>Pezizales</taxon>
        <taxon>Discinaceae</taxon>
        <taxon>Discina</taxon>
    </lineage>
</organism>
<evidence type="ECO:0000313" key="3">
    <source>
        <dbReference type="Proteomes" id="UP001447188"/>
    </source>
</evidence>